<feature type="domain" description="Phosphoribulokinase/uridine kinase" evidence="2">
    <location>
        <begin position="59"/>
        <end position="181"/>
    </location>
</feature>
<reference evidence="3" key="1">
    <citation type="submission" date="2020-06" db="EMBL/GenBank/DDBJ databases">
        <authorList>
            <consortium name="Plant Systems Biology data submission"/>
        </authorList>
    </citation>
    <scope>NUCLEOTIDE SEQUENCE</scope>
    <source>
        <strain evidence="3">D6</strain>
    </source>
</reference>
<dbReference type="OrthoDB" id="6362633at2759"/>
<comment type="caution">
    <text evidence="3">The sequence shown here is derived from an EMBL/GenBank/DDBJ whole genome shotgun (WGS) entry which is preliminary data.</text>
</comment>
<dbReference type="Proteomes" id="UP001153069">
    <property type="component" value="Unassembled WGS sequence"/>
</dbReference>
<evidence type="ECO:0000313" key="4">
    <source>
        <dbReference type="Proteomes" id="UP001153069"/>
    </source>
</evidence>
<dbReference type="EMBL" id="CAICTM010000367">
    <property type="protein sequence ID" value="CAB9508953.1"/>
    <property type="molecule type" value="Genomic_DNA"/>
</dbReference>
<feature type="region of interest" description="Disordered" evidence="1">
    <location>
        <begin position="1"/>
        <end position="20"/>
    </location>
</feature>
<dbReference type="Gene3D" id="3.40.50.300">
    <property type="entry name" value="P-loop containing nucleotide triphosphate hydrolases"/>
    <property type="match status" value="3"/>
</dbReference>
<evidence type="ECO:0000313" key="3">
    <source>
        <dbReference type="EMBL" id="CAB9508953.1"/>
    </source>
</evidence>
<accession>A0A9N8DTW8</accession>
<name>A0A9N8DTW8_9STRA</name>
<dbReference type="AlphaFoldDB" id="A0A9N8DTW8"/>
<dbReference type="Pfam" id="PF00485">
    <property type="entry name" value="PRK"/>
    <property type="match status" value="1"/>
</dbReference>
<proteinExistence type="predicted"/>
<dbReference type="InterPro" id="IPR006083">
    <property type="entry name" value="PRK/URK"/>
</dbReference>
<organism evidence="3 4">
    <name type="scientific">Seminavis robusta</name>
    <dbReference type="NCBI Taxonomy" id="568900"/>
    <lineage>
        <taxon>Eukaryota</taxon>
        <taxon>Sar</taxon>
        <taxon>Stramenopiles</taxon>
        <taxon>Ochrophyta</taxon>
        <taxon>Bacillariophyta</taxon>
        <taxon>Bacillariophyceae</taxon>
        <taxon>Bacillariophycidae</taxon>
        <taxon>Naviculales</taxon>
        <taxon>Naviculaceae</taxon>
        <taxon>Seminavis</taxon>
    </lineage>
</organism>
<dbReference type="InterPro" id="IPR027417">
    <property type="entry name" value="P-loop_NTPase"/>
</dbReference>
<dbReference type="GO" id="GO:0016301">
    <property type="term" value="F:kinase activity"/>
    <property type="evidence" value="ECO:0007669"/>
    <property type="project" value="InterPro"/>
</dbReference>
<dbReference type="GO" id="GO:0005524">
    <property type="term" value="F:ATP binding"/>
    <property type="evidence" value="ECO:0007669"/>
    <property type="project" value="InterPro"/>
</dbReference>
<dbReference type="PANTHER" id="PTHR10285">
    <property type="entry name" value="URIDINE KINASE"/>
    <property type="match status" value="1"/>
</dbReference>
<evidence type="ECO:0000256" key="1">
    <source>
        <dbReference type="SAM" id="MobiDB-lite"/>
    </source>
</evidence>
<sequence>MMSSPALSLTPPPPGSTKQGHQIVLSEATMDQNYDKLVERLRKKAEELKDTPDGTQYWVGIAGGPGSGKTTTSNKVAERLNKSFGSDSDDFCVVLPMDGFHYSQSELQELDPPDGVYYMKRRGAPWTMNAELCYDLLSKAKQAGCGELPSYCREISDPIPGGVTLSTKHKIVFVEGLYLLWGDDERWAPLQKLWDEQWFIKCPSRDDQRERLVKRSLENWSETKVKNWGPGRAGAEAKVDANDAPNMDIVAPSEKYANVIVESV</sequence>
<protein>
    <submittedName>
        <fullName evidence="3">Phosphoribulokinase uridine kinase family protein</fullName>
    </submittedName>
</protein>
<gene>
    <name evidence="3" type="ORF">SEMRO_368_G127990.1</name>
</gene>
<evidence type="ECO:0000259" key="2">
    <source>
        <dbReference type="Pfam" id="PF00485"/>
    </source>
</evidence>
<keyword evidence="4" id="KW-1185">Reference proteome</keyword>
<dbReference type="SUPFAM" id="SSF52540">
    <property type="entry name" value="P-loop containing nucleoside triphosphate hydrolases"/>
    <property type="match status" value="1"/>
</dbReference>